<feature type="non-terminal residue" evidence="1">
    <location>
        <position position="105"/>
    </location>
</feature>
<comment type="caution">
    <text evidence="1">The sequence shown here is derived from an EMBL/GenBank/DDBJ whole genome shotgun (WGS) entry which is preliminary data.</text>
</comment>
<name>X1MVB3_9ZZZZ</name>
<organism evidence="1">
    <name type="scientific">marine sediment metagenome</name>
    <dbReference type="NCBI Taxonomy" id="412755"/>
    <lineage>
        <taxon>unclassified sequences</taxon>
        <taxon>metagenomes</taxon>
        <taxon>ecological metagenomes</taxon>
    </lineage>
</organism>
<accession>X1MVB3</accession>
<protein>
    <submittedName>
        <fullName evidence="1">Uncharacterized protein</fullName>
    </submittedName>
</protein>
<dbReference type="EMBL" id="BARV01032578">
    <property type="protein sequence ID" value="GAI35622.1"/>
    <property type="molecule type" value="Genomic_DNA"/>
</dbReference>
<reference evidence="1" key="1">
    <citation type="journal article" date="2014" name="Front. Microbiol.">
        <title>High frequency of phylogenetically diverse reductive dehalogenase-homologous genes in deep subseafloor sedimentary metagenomes.</title>
        <authorList>
            <person name="Kawai M."/>
            <person name="Futagami T."/>
            <person name="Toyoda A."/>
            <person name="Takaki Y."/>
            <person name="Nishi S."/>
            <person name="Hori S."/>
            <person name="Arai W."/>
            <person name="Tsubouchi T."/>
            <person name="Morono Y."/>
            <person name="Uchiyama I."/>
            <person name="Ito T."/>
            <person name="Fujiyama A."/>
            <person name="Inagaki F."/>
            <person name="Takami H."/>
        </authorList>
    </citation>
    <scope>NUCLEOTIDE SEQUENCE</scope>
    <source>
        <strain evidence="1">Expedition CK06-06</strain>
    </source>
</reference>
<sequence length="105" mass="11696">MMHLLNKSLILQLTPLGIFREDTDREVRNEILMSDNTLIAILVWIAKLPNNPGISPRAAYTNGFLKISGESVLYDAEEIFNALEKHAFAKMKPIAREAVAGMKGV</sequence>
<gene>
    <name evidence="1" type="ORF">S06H3_51355</name>
</gene>
<evidence type="ECO:0000313" key="1">
    <source>
        <dbReference type="EMBL" id="GAI35622.1"/>
    </source>
</evidence>
<dbReference type="AlphaFoldDB" id="X1MVB3"/>
<proteinExistence type="predicted"/>